<evidence type="ECO:0000313" key="1">
    <source>
        <dbReference type="Proteomes" id="UP000887565"/>
    </source>
</evidence>
<reference evidence="2" key="1">
    <citation type="submission" date="2022-11" db="UniProtKB">
        <authorList>
            <consortium name="WormBaseParasite"/>
        </authorList>
    </citation>
    <scope>IDENTIFICATION</scope>
</reference>
<sequence length="48" mass="5582">MTTLLSTNIRCIDSFSSVLEYKNYAAPRRNAEQITLYHLDFNLFVNVV</sequence>
<name>A0A915L497_ROMCU</name>
<dbReference type="AlphaFoldDB" id="A0A915L497"/>
<organism evidence="1 2">
    <name type="scientific">Romanomermis culicivorax</name>
    <name type="common">Nematode worm</name>
    <dbReference type="NCBI Taxonomy" id="13658"/>
    <lineage>
        <taxon>Eukaryota</taxon>
        <taxon>Metazoa</taxon>
        <taxon>Ecdysozoa</taxon>
        <taxon>Nematoda</taxon>
        <taxon>Enoplea</taxon>
        <taxon>Dorylaimia</taxon>
        <taxon>Mermithida</taxon>
        <taxon>Mermithoidea</taxon>
        <taxon>Mermithidae</taxon>
        <taxon>Romanomermis</taxon>
    </lineage>
</organism>
<evidence type="ECO:0000313" key="2">
    <source>
        <dbReference type="WBParaSite" id="nRc.2.0.1.t45571-RA"/>
    </source>
</evidence>
<protein>
    <submittedName>
        <fullName evidence="2">Uncharacterized protein</fullName>
    </submittedName>
</protein>
<dbReference type="Proteomes" id="UP000887565">
    <property type="component" value="Unplaced"/>
</dbReference>
<accession>A0A915L497</accession>
<proteinExistence type="predicted"/>
<dbReference type="WBParaSite" id="nRc.2.0.1.t45571-RA">
    <property type="protein sequence ID" value="nRc.2.0.1.t45571-RA"/>
    <property type="gene ID" value="nRc.2.0.1.g45571"/>
</dbReference>
<keyword evidence="1" id="KW-1185">Reference proteome</keyword>